<sequence length="92" mass="11177">MSKLNKEKIFPSVLLFISFCVATYFTIDNFLFIYNYREEMNFGLWAFLGVTLFLMWLSLLFFKQLIKVFSAKTFKELYKVYNPYNPFNPFKF</sequence>
<proteinExistence type="predicted"/>
<accession>A0A4V3V7R2</accession>
<dbReference type="RefSeq" id="WP_136379691.1">
    <property type="nucleotide sequence ID" value="NZ_SLUB01000017.1"/>
</dbReference>
<dbReference type="OrthoDB" id="2926616at2"/>
<reference evidence="2 3" key="1">
    <citation type="journal article" date="2019" name="Indoor Air">
        <title>Impacts of indoor surface finishes on bacterial viability.</title>
        <authorList>
            <person name="Hu J."/>
            <person name="Maamar S.B."/>
            <person name="Glawe A.J."/>
            <person name="Gottel N."/>
            <person name="Gilbert J.A."/>
            <person name="Hartmann E.M."/>
        </authorList>
    </citation>
    <scope>NUCLEOTIDE SEQUENCE [LARGE SCALE GENOMIC DNA]</scope>
    <source>
        <strain evidence="2 3">AF060A6</strain>
    </source>
</reference>
<dbReference type="EMBL" id="SLUB01000017">
    <property type="protein sequence ID" value="THE12413.1"/>
    <property type="molecule type" value="Genomic_DNA"/>
</dbReference>
<protein>
    <submittedName>
        <fullName evidence="2">Uncharacterized protein</fullName>
    </submittedName>
</protein>
<evidence type="ECO:0000256" key="1">
    <source>
        <dbReference type="SAM" id="Phobius"/>
    </source>
</evidence>
<gene>
    <name evidence="2" type="ORF">E1I69_11145</name>
</gene>
<keyword evidence="3" id="KW-1185">Reference proteome</keyword>
<feature type="transmembrane region" description="Helical" evidence="1">
    <location>
        <begin position="42"/>
        <end position="62"/>
    </location>
</feature>
<comment type="caution">
    <text evidence="2">The sequence shown here is derived from an EMBL/GenBank/DDBJ whole genome shotgun (WGS) entry which is preliminary data.</text>
</comment>
<evidence type="ECO:0000313" key="3">
    <source>
        <dbReference type="Proteomes" id="UP000306477"/>
    </source>
</evidence>
<organism evidence="2 3">
    <name type="scientific">Bacillus timonensis</name>
    <dbReference type="NCBI Taxonomy" id="1033734"/>
    <lineage>
        <taxon>Bacteria</taxon>
        <taxon>Bacillati</taxon>
        <taxon>Bacillota</taxon>
        <taxon>Bacilli</taxon>
        <taxon>Bacillales</taxon>
        <taxon>Bacillaceae</taxon>
        <taxon>Bacillus</taxon>
    </lineage>
</organism>
<feature type="transmembrane region" description="Helical" evidence="1">
    <location>
        <begin position="12"/>
        <end position="36"/>
    </location>
</feature>
<dbReference type="Proteomes" id="UP000306477">
    <property type="component" value="Unassembled WGS sequence"/>
</dbReference>
<keyword evidence="1" id="KW-0812">Transmembrane</keyword>
<keyword evidence="1" id="KW-1133">Transmembrane helix</keyword>
<keyword evidence="1" id="KW-0472">Membrane</keyword>
<dbReference type="AlphaFoldDB" id="A0A4V3V7R2"/>
<evidence type="ECO:0000313" key="2">
    <source>
        <dbReference type="EMBL" id="THE12413.1"/>
    </source>
</evidence>
<name>A0A4V3V7R2_9BACI</name>